<dbReference type="Pfam" id="PF03188">
    <property type="entry name" value="Cytochrom_B561"/>
    <property type="match status" value="1"/>
</dbReference>
<dbReference type="Gene3D" id="2.60.40.4060">
    <property type="entry name" value="Reeler domain"/>
    <property type="match status" value="1"/>
</dbReference>
<evidence type="ECO:0000259" key="13">
    <source>
        <dbReference type="PROSITE" id="PS50939"/>
    </source>
</evidence>
<dbReference type="InterPro" id="IPR002861">
    <property type="entry name" value="Reeler_dom"/>
</dbReference>
<evidence type="ECO:0000256" key="4">
    <source>
        <dbReference type="ARBA" id="ARBA00022448"/>
    </source>
</evidence>
<comment type="subcellular location">
    <subcellularLocation>
        <location evidence="2">Membrane</location>
        <topology evidence="2">Multi-pass membrane protein</topology>
    </subcellularLocation>
</comment>
<dbReference type="GO" id="GO:0016020">
    <property type="term" value="C:membrane"/>
    <property type="evidence" value="ECO:0007669"/>
    <property type="project" value="UniProtKB-SubCell"/>
</dbReference>
<feature type="transmembrane region" description="Helical" evidence="11">
    <location>
        <begin position="401"/>
        <end position="421"/>
    </location>
</feature>
<dbReference type="InterPro" id="IPR051237">
    <property type="entry name" value="Ferric-chelate_Red/DefProt"/>
</dbReference>
<dbReference type="PANTHER" id="PTHR45828">
    <property type="entry name" value="CYTOCHROME B561/FERRIC REDUCTASE TRANSMEMBRANE"/>
    <property type="match status" value="1"/>
</dbReference>
<evidence type="ECO:0000259" key="12">
    <source>
        <dbReference type="PROSITE" id="PS50836"/>
    </source>
</evidence>
<evidence type="ECO:0000256" key="7">
    <source>
        <dbReference type="ARBA" id="ARBA00022989"/>
    </source>
</evidence>
<evidence type="ECO:0000259" key="14">
    <source>
        <dbReference type="PROSITE" id="PS51019"/>
    </source>
</evidence>
<dbReference type="Pfam" id="PF02014">
    <property type="entry name" value="Reeler"/>
    <property type="match status" value="1"/>
</dbReference>
<keyword evidence="4" id="KW-0813">Transport</keyword>
<keyword evidence="5 11" id="KW-0812">Transmembrane</keyword>
<evidence type="ECO:0000256" key="9">
    <source>
        <dbReference type="ARBA" id="ARBA00023136"/>
    </source>
</evidence>
<accession>A0A8T2KZ79</accession>
<evidence type="ECO:0000256" key="10">
    <source>
        <dbReference type="ARBA" id="ARBA00023180"/>
    </source>
</evidence>
<evidence type="ECO:0000313" key="15">
    <source>
        <dbReference type="EMBL" id="KAG9264790.1"/>
    </source>
</evidence>
<dbReference type="PANTHER" id="PTHR45828:SF3">
    <property type="entry name" value="FERRIC-CHELATE REDUCTASE 1"/>
    <property type="match status" value="1"/>
</dbReference>
<feature type="transmembrane region" description="Helical" evidence="11">
    <location>
        <begin position="536"/>
        <end position="560"/>
    </location>
</feature>
<keyword evidence="6" id="KW-0249">Electron transport</keyword>
<evidence type="ECO:0000256" key="3">
    <source>
        <dbReference type="ARBA" id="ARBA00009195"/>
    </source>
</evidence>
<dbReference type="OrthoDB" id="6372137at2759"/>
<protein>
    <submittedName>
        <fullName evidence="15">Putative ferric-chelate reductase 1</fullName>
    </submittedName>
</protein>
<dbReference type="FunFam" id="2.60.40.4060:FF:000003">
    <property type="entry name" value="Ferric chelate reductase 1"/>
    <property type="match status" value="1"/>
</dbReference>
<evidence type="ECO:0000256" key="11">
    <source>
        <dbReference type="SAM" id="Phobius"/>
    </source>
</evidence>
<feature type="transmembrane region" description="Helical" evidence="11">
    <location>
        <begin position="441"/>
        <end position="461"/>
    </location>
</feature>
<sequence>MVMFIEDLYLCGRVEETGEHSDFQMARTHQAATVLWTALLVSWTVTGYKNGKVEKACDTMVPGHGGHPNTTTSPYTLNVGTKTFKSGDHIKVNLSGLQHFEGFLIEARDTEDPAGLAVGSFTLISPEISQLLQCHSIKGSAVSHTSNTKLTEVGVVWTAPADAPPTVHFLATVVAHYSNFWVKIPSPVITQDGVTPNPTTPTTFTSASTETTAVLPQSFSSDGCGQEKSCLLDPVHCNPATDTHCFFLSYRTEGSSVQFELSGPAPGYVSFALSEDKWMGNDDVYLCVNDGGRVSVEAAYATGRTHPEIADKAELSDVGWRVADGVIQCRFRRAISIPEDPQRFSLNHSYYLFIAHGAAEDGLIHKHKRQPLISAQRQAITGPPEIATGSRSPLMMKYHGALMLFAWMVLGSTGIFMAGFFKPDWPEKTLFGQRIWFMVHHSLMMLTVIFTFVGFILPFIYRGHWSRGASAHAGLGCTVMSLTVIQPIMAFFRPSPDSSRRWIFNWMHRGVGKTAELLAGITISYGMHQQSLLLPFPWTTGVFVGFIILVILSKVILFVYRRNICKPGAERPDELAILSDSSVSKGWDTKLKVVILAAFVGVNCLFCTALLCSISAI</sequence>
<feature type="domain" description="Reelin" evidence="14">
    <location>
        <begin position="38"/>
        <end position="206"/>
    </location>
</feature>
<comment type="similarity">
    <text evidence="3">Belongs to the FRRS1 family.</text>
</comment>
<dbReference type="PROSITE" id="PS50836">
    <property type="entry name" value="DOMON"/>
    <property type="match status" value="1"/>
</dbReference>
<dbReference type="Gene3D" id="1.20.120.1770">
    <property type="match status" value="1"/>
</dbReference>
<keyword evidence="8" id="KW-0408">Iron</keyword>
<keyword evidence="9 11" id="KW-0472">Membrane</keyword>
<comment type="cofactor">
    <cofactor evidence="1">
        <name>heme b</name>
        <dbReference type="ChEBI" id="CHEBI:60344"/>
    </cofactor>
</comment>
<feature type="domain" description="DOMON" evidence="12">
    <location>
        <begin position="244"/>
        <end position="357"/>
    </location>
</feature>
<reference evidence="15 16" key="1">
    <citation type="submission" date="2021-07" db="EMBL/GenBank/DDBJ databases">
        <authorList>
            <person name="Imarazene B."/>
            <person name="Zahm M."/>
            <person name="Klopp C."/>
            <person name="Cabau C."/>
            <person name="Beille S."/>
            <person name="Jouanno E."/>
            <person name="Castinel A."/>
            <person name="Lluch J."/>
            <person name="Gil L."/>
            <person name="Kuchtly C."/>
            <person name="Lopez Roques C."/>
            <person name="Donnadieu C."/>
            <person name="Parrinello H."/>
            <person name="Journot L."/>
            <person name="Du K."/>
            <person name="Schartl M."/>
            <person name="Retaux S."/>
            <person name="Guiguen Y."/>
        </authorList>
    </citation>
    <scope>NUCLEOTIDE SEQUENCE [LARGE SCALE GENOMIC DNA]</scope>
    <source>
        <strain evidence="15">Pach_M1</strain>
        <tissue evidence="15">Testis</tissue>
    </source>
</reference>
<dbReference type="Proteomes" id="UP000752171">
    <property type="component" value="Unassembled WGS sequence"/>
</dbReference>
<dbReference type="SMART" id="SM00664">
    <property type="entry name" value="DoH"/>
    <property type="match status" value="1"/>
</dbReference>
<evidence type="ECO:0000313" key="16">
    <source>
        <dbReference type="Proteomes" id="UP000752171"/>
    </source>
</evidence>
<evidence type="ECO:0000256" key="1">
    <source>
        <dbReference type="ARBA" id="ARBA00001970"/>
    </source>
</evidence>
<proteinExistence type="inferred from homology"/>
<gene>
    <name evidence="15" type="primary">FRRS1</name>
    <name evidence="15" type="ORF">AMEX_G21110</name>
</gene>
<dbReference type="InterPro" id="IPR005018">
    <property type="entry name" value="DOMON_domain"/>
</dbReference>
<name>A0A8T2KZ79_ASTMX</name>
<comment type="caution">
    <text evidence="15">The sequence shown here is derived from an EMBL/GenBank/DDBJ whole genome shotgun (WGS) entry which is preliminary data.</text>
</comment>
<dbReference type="PROSITE" id="PS51019">
    <property type="entry name" value="REELIN"/>
    <property type="match status" value="1"/>
</dbReference>
<feature type="domain" description="Cytochrome b561" evidence="13">
    <location>
        <begin position="361"/>
        <end position="560"/>
    </location>
</feature>
<evidence type="ECO:0000256" key="5">
    <source>
        <dbReference type="ARBA" id="ARBA00022692"/>
    </source>
</evidence>
<dbReference type="InterPro" id="IPR042307">
    <property type="entry name" value="Reeler_sf"/>
</dbReference>
<feature type="transmembrane region" description="Helical" evidence="11">
    <location>
        <begin position="473"/>
        <end position="492"/>
    </location>
</feature>
<dbReference type="EMBL" id="JAICCE010000018">
    <property type="protein sequence ID" value="KAG9264790.1"/>
    <property type="molecule type" value="Genomic_DNA"/>
</dbReference>
<dbReference type="CDD" id="cd08760">
    <property type="entry name" value="Cyt_b561_FRRS1_like"/>
    <property type="match status" value="1"/>
</dbReference>
<evidence type="ECO:0000256" key="8">
    <source>
        <dbReference type="ARBA" id="ARBA00023004"/>
    </source>
</evidence>
<dbReference type="Pfam" id="PF03351">
    <property type="entry name" value="DOMON"/>
    <property type="match status" value="1"/>
</dbReference>
<dbReference type="PROSITE" id="PS50939">
    <property type="entry name" value="CYTOCHROME_B561"/>
    <property type="match status" value="1"/>
</dbReference>
<keyword evidence="10" id="KW-0325">Glycoprotein</keyword>
<evidence type="ECO:0000256" key="6">
    <source>
        <dbReference type="ARBA" id="ARBA00022982"/>
    </source>
</evidence>
<evidence type="ECO:0000256" key="2">
    <source>
        <dbReference type="ARBA" id="ARBA00004141"/>
    </source>
</evidence>
<organism evidence="15 16">
    <name type="scientific">Astyanax mexicanus</name>
    <name type="common">Blind cave fish</name>
    <name type="synonym">Astyanax fasciatus mexicanus</name>
    <dbReference type="NCBI Taxonomy" id="7994"/>
    <lineage>
        <taxon>Eukaryota</taxon>
        <taxon>Metazoa</taxon>
        <taxon>Chordata</taxon>
        <taxon>Craniata</taxon>
        <taxon>Vertebrata</taxon>
        <taxon>Euteleostomi</taxon>
        <taxon>Actinopterygii</taxon>
        <taxon>Neopterygii</taxon>
        <taxon>Teleostei</taxon>
        <taxon>Ostariophysi</taxon>
        <taxon>Characiformes</taxon>
        <taxon>Characoidei</taxon>
        <taxon>Acestrorhamphidae</taxon>
        <taxon>Acestrorhamphinae</taxon>
        <taxon>Astyanax</taxon>
    </lineage>
</organism>
<feature type="transmembrane region" description="Helical" evidence="11">
    <location>
        <begin position="593"/>
        <end position="616"/>
    </location>
</feature>
<dbReference type="CDD" id="cd09628">
    <property type="entry name" value="DOMON_SDR_2_like"/>
    <property type="match status" value="1"/>
</dbReference>
<keyword evidence="7 11" id="KW-1133">Transmembrane helix</keyword>
<dbReference type="SMART" id="SM00665">
    <property type="entry name" value="B561"/>
    <property type="match status" value="1"/>
</dbReference>
<dbReference type="CDD" id="cd08544">
    <property type="entry name" value="Reeler"/>
    <property type="match status" value="1"/>
</dbReference>
<dbReference type="AlphaFoldDB" id="A0A8T2KZ79"/>
<dbReference type="InterPro" id="IPR006593">
    <property type="entry name" value="Cyt_b561/ferric_Rdtase_TM"/>
</dbReference>